<organism evidence="7 8">
    <name type="scientific">Speluncibacter jeojiensis</name>
    <dbReference type="NCBI Taxonomy" id="2710754"/>
    <lineage>
        <taxon>Bacteria</taxon>
        <taxon>Bacillati</taxon>
        <taxon>Actinomycetota</taxon>
        <taxon>Actinomycetes</taxon>
        <taxon>Mycobacteriales</taxon>
        <taxon>Speluncibacteraceae</taxon>
        <taxon>Speluncibacter</taxon>
    </lineage>
</organism>
<gene>
    <name evidence="7" type="ORF">NVS88_14915</name>
</gene>
<dbReference type="GO" id="GO:0016020">
    <property type="term" value="C:membrane"/>
    <property type="evidence" value="ECO:0007669"/>
    <property type="project" value="UniProtKB-SubCell"/>
</dbReference>
<dbReference type="RefSeq" id="WP_277833388.1">
    <property type="nucleotide sequence ID" value="NZ_JAAIVF010000004.1"/>
</dbReference>
<dbReference type="InterPro" id="IPR032808">
    <property type="entry name" value="DoxX"/>
</dbReference>
<evidence type="ECO:0000256" key="4">
    <source>
        <dbReference type="ARBA" id="ARBA00023136"/>
    </source>
</evidence>
<evidence type="ECO:0000256" key="5">
    <source>
        <dbReference type="SAM" id="Phobius"/>
    </source>
</evidence>
<comment type="caution">
    <text evidence="7">The sequence shown here is derived from an EMBL/GenBank/DDBJ whole genome shotgun (WGS) entry which is preliminary data.</text>
</comment>
<feature type="transmembrane region" description="Helical" evidence="5">
    <location>
        <begin position="69"/>
        <end position="89"/>
    </location>
</feature>
<dbReference type="EMBL" id="JANRHA010000010">
    <property type="protein sequence ID" value="MDG3015851.1"/>
    <property type="molecule type" value="Genomic_DNA"/>
</dbReference>
<accession>A0A9X4M288</accession>
<evidence type="ECO:0000313" key="8">
    <source>
        <dbReference type="Proteomes" id="UP001152755"/>
    </source>
</evidence>
<dbReference type="Pfam" id="PF13564">
    <property type="entry name" value="DoxX_2"/>
    <property type="match status" value="1"/>
</dbReference>
<reference evidence="7" key="1">
    <citation type="submission" date="2022-08" db="EMBL/GenBank/DDBJ databases">
        <title>Genome analysis of Corynebacteriales strain.</title>
        <authorList>
            <person name="Lee S.D."/>
        </authorList>
    </citation>
    <scope>NUCLEOTIDE SEQUENCE</scope>
    <source>
        <strain evidence="7">D3-21</strain>
    </source>
</reference>
<feature type="signal peptide" evidence="6">
    <location>
        <begin position="1"/>
        <end position="21"/>
    </location>
</feature>
<keyword evidence="3 5" id="KW-1133">Transmembrane helix</keyword>
<dbReference type="AlphaFoldDB" id="A0A9X4M288"/>
<keyword evidence="8" id="KW-1185">Reference proteome</keyword>
<feature type="chain" id="PRO_5040753807" evidence="6">
    <location>
        <begin position="22"/>
        <end position="116"/>
    </location>
</feature>
<keyword evidence="4 5" id="KW-0472">Membrane</keyword>
<evidence type="ECO:0000256" key="2">
    <source>
        <dbReference type="ARBA" id="ARBA00022692"/>
    </source>
</evidence>
<keyword evidence="2 5" id="KW-0812">Transmembrane</keyword>
<keyword evidence="6" id="KW-0732">Signal</keyword>
<proteinExistence type="predicted"/>
<comment type="subcellular location">
    <subcellularLocation>
        <location evidence="1">Membrane</location>
        <topology evidence="1">Multi-pass membrane protein</topology>
    </subcellularLocation>
</comment>
<evidence type="ECO:0000256" key="6">
    <source>
        <dbReference type="SAM" id="SignalP"/>
    </source>
</evidence>
<name>A0A9X4M288_9ACTN</name>
<evidence type="ECO:0000256" key="1">
    <source>
        <dbReference type="ARBA" id="ARBA00004141"/>
    </source>
</evidence>
<evidence type="ECO:0000313" key="7">
    <source>
        <dbReference type="EMBL" id="MDG3015851.1"/>
    </source>
</evidence>
<sequence>MVAAYLVVTLLTVLANGYAAAGDFLHTEQTVANAARVGAPRTWLLPLGALKTAGAVGLLMGIAVPALGVAAAIGLVLFFVCAVAAHIRVRWFVTIPVPAAFLLLAAGSLVLRLATM</sequence>
<evidence type="ECO:0000256" key="3">
    <source>
        <dbReference type="ARBA" id="ARBA00022989"/>
    </source>
</evidence>
<feature type="transmembrane region" description="Helical" evidence="5">
    <location>
        <begin position="95"/>
        <end position="114"/>
    </location>
</feature>
<protein>
    <submittedName>
        <fullName evidence="7">DoxX family protein</fullName>
    </submittedName>
</protein>
<dbReference type="Proteomes" id="UP001152755">
    <property type="component" value="Unassembled WGS sequence"/>
</dbReference>